<dbReference type="RefSeq" id="WP_206293792.1">
    <property type="nucleotide sequence ID" value="NZ_CP063458.1"/>
</dbReference>
<keyword evidence="5" id="KW-1185">Reference proteome</keyword>
<gene>
    <name evidence="4" type="ORF">IPV69_04860</name>
</gene>
<dbReference type="InterPro" id="IPR051909">
    <property type="entry name" value="MFP_Cation_Efflux"/>
</dbReference>
<dbReference type="GO" id="GO:0015679">
    <property type="term" value="P:plasma membrane copper ion transport"/>
    <property type="evidence" value="ECO:0007669"/>
    <property type="project" value="TreeGrafter"/>
</dbReference>
<dbReference type="GO" id="GO:0060003">
    <property type="term" value="P:copper ion export"/>
    <property type="evidence" value="ECO:0007669"/>
    <property type="project" value="TreeGrafter"/>
</dbReference>
<protein>
    <submittedName>
        <fullName evidence="4">HlyD family efflux transporter periplasmic adaptor subunit</fullName>
    </submittedName>
</protein>
<evidence type="ECO:0000313" key="4">
    <source>
        <dbReference type="EMBL" id="QOV90692.1"/>
    </source>
</evidence>
<keyword evidence="1" id="KW-0813">Transport</keyword>
<dbReference type="KEGG" id="hbs:IPV69_04860"/>
<dbReference type="PANTHER" id="PTHR30097">
    <property type="entry name" value="CATION EFFLUX SYSTEM PROTEIN CUSB"/>
    <property type="match status" value="1"/>
</dbReference>
<accession>A0A7M2WZS1</accession>
<keyword evidence="2" id="KW-0175">Coiled coil</keyword>
<dbReference type="Gene3D" id="2.40.420.20">
    <property type="match status" value="1"/>
</dbReference>
<dbReference type="PANTHER" id="PTHR30097:SF4">
    <property type="entry name" value="SLR6042 PROTEIN"/>
    <property type="match status" value="1"/>
</dbReference>
<evidence type="ECO:0000256" key="3">
    <source>
        <dbReference type="SAM" id="MobiDB-lite"/>
    </source>
</evidence>
<proteinExistence type="predicted"/>
<sequence>MSVTHRVLRYAAVSFVPVLSLTAGCKDKAVSVDLKGTSRDAPPTITNRIDVPEAVRRNLGITFAKVERRQVVGTIRVPGQFELLPSARREYRTVLPARVELLVKQYDRVEPGQMLARLDSPEWRRVQHEAVEAEGEIKTAEARVDVAEATAAENERAVALLRQRTNALAEANASRADLTAELALAESKSARLAAEVRASKVAVSEAHEHYASRLRVLAAVVNLPKEDLLRPSSAPMTRPAAVPGSGGNLGSSNSTVDAVGEPLWRTINLIEVRASAAGVVESTSVTNGGWIETAGLVLTVTDPSQLRFRASALQSDLGALKDGATVAIVPPRAIRASANDSVPAELAIGLEATAGNRTVDVLLSPKRPVPWAKPGVSAFAEISIDRAAEPDLAIPVAAVVQDELVKIYFRRDPTNPDKVIRVAGDFGASDGRWVSVLSGLKAGDEVVVDGIYELKLTGSGKTGGADGHFHADGTWHPNGTPEK</sequence>
<feature type="region of interest" description="Disordered" evidence="3">
    <location>
        <begin position="463"/>
        <end position="483"/>
    </location>
</feature>
<dbReference type="GO" id="GO:0030313">
    <property type="term" value="C:cell envelope"/>
    <property type="evidence" value="ECO:0007669"/>
    <property type="project" value="TreeGrafter"/>
</dbReference>
<feature type="coiled-coil region" evidence="2">
    <location>
        <begin position="130"/>
        <end position="195"/>
    </location>
</feature>
<dbReference type="PROSITE" id="PS51257">
    <property type="entry name" value="PROKAR_LIPOPROTEIN"/>
    <property type="match status" value="1"/>
</dbReference>
<dbReference type="EMBL" id="CP063458">
    <property type="protein sequence ID" value="QOV90692.1"/>
    <property type="molecule type" value="Genomic_DNA"/>
</dbReference>
<dbReference type="AlphaFoldDB" id="A0A7M2WZS1"/>
<evidence type="ECO:0000256" key="1">
    <source>
        <dbReference type="ARBA" id="ARBA00022448"/>
    </source>
</evidence>
<name>A0A7M2WZS1_9BACT</name>
<evidence type="ECO:0000313" key="5">
    <source>
        <dbReference type="Proteomes" id="UP000593765"/>
    </source>
</evidence>
<organism evidence="4 5">
    <name type="scientific">Humisphaera borealis</name>
    <dbReference type="NCBI Taxonomy" id="2807512"/>
    <lineage>
        <taxon>Bacteria</taxon>
        <taxon>Pseudomonadati</taxon>
        <taxon>Planctomycetota</taxon>
        <taxon>Phycisphaerae</taxon>
        <taxon>Tepidisphaerales</taxon>
        <taxon>Tepidisphaeraceae</taxon>
        <taxon>Humisphaera</taxon>
    </lineage>
</organism>
<reference evidence="4 5" key="1">
    <citation type="submission" date="2020-10" db="EMBL/GenBank/DDBJ databases">
        <title>Wide distribution of Phycisphaera-like planctomycetes from WD2101 soil group in peatlands and genome analysis of the first cultivated representative.</title>
        <authorList>
            <person name="Dedysh S.N."/>
            <person name="Beletsky A.V."/>
            <person name="Ivanova A."/>
            <person name="Kulichevskaya I.S."/>
            <person name="Suzina N.E."/>
            <person name="Philippov D.A."/>
            <person name="Rakitin A.L."/>
            <person name="Mardanov A.V."/>
            <person name="Ravin N.V."/>
        </authorList>
    </citation>
    <scope>NUCLEOTIDE SEQUENCE [LARGE SCALE GENOMIC DNA]</scope>
    <source>
        <strain evidence="4 5">M1803</strain>
    </source>
</reference>
<feature type="region of interest" description="Disordered" evidence="3">
    <location>
        <begin position="231"/>
        <end position="254"/>
    </location>
</feature>
<evidence type="ECO:0000256" key="2">
    <source>
        <dbReference type="SAM" id="Coils"/>
    </source>
</evidence>
<dbReference type="Proteomes" id="UP000593765">
    <property type="component" value="Chromosome"/>
</dbReference>